<accession>A0AAE3EFQ4</accession>
<dbReference type="InterPro" id="IPR013563">
    <property type="entry name" value="Oligopep_ABC_C"/>
</dbReference>
<dbReference type="SUPFAM" id="SSF52540">
    <property type="entry name" value="P-loop containing nucleoside triphosphate hydrolases"/>
    <property type="match status" value="2"/>
</dbReference>
<dbReference type="GO" id="GO:0016887">
    <property type="term" value="F:ATP hydrolysis activity"/>
    <property type="evidence" value="ECO:0007669"/>
    <property type="project" value="InterPro"/>
</dbReference>
<dbReference type="PANTHER" id="PTHR43776">
    <property type="entry name" value="TRANSPORT ATP-BINDING PROTEIN"/>
    <property type="match status" value="1"/>
</dbReference>
<dbReference type="Gene3D" id="3.40.50.300">
    <property type="entry name" value="P-loop containing nucleotide triphosphate hydrolases"/>
    <property type="match status" value="2"/>
</dbReference>
<dbReference type="InterPro" id="IPR017871">
    <property type="entry name" value="ABC_transporter-like_CS"/>
</dbReference>
<evidence type="ECO:0000313" key="7">
    <source>
        <dbReference type="EMBL" id="MCD1654020.1"/>
    </source>
</evidence>
<keyword evidence="3" id="KW-0547">Nucleotide-binding</keyword>
<feature type="domain" description="ABC transporter" evidence="6">
    <location>
        <begin position="370"/>
        <end position="608"/>
    </location>
</feature>
<evidence type="ECO:0000256" key="5">
    <source>
        <dbReference type="SAM" id="MobiDB-lite"/>
    </source>
</evidence>
<feature type="domain" description="ABC transporter" evidence="6">
    <location>
        <begin position="19"/>
        <end position="270"/>
    </location>
</feature>
<dbReference type="GO" id="GO:0015833">
    <property type="term" value="P:peptide transport"/>
    <property type="evidence" value="ECO:0007669"/>
    <property type="project" value="InterPro"/>
</dbReference>
<name>A0AAE3EFQ4_9SPIR</name>
<evidence type="ECO:0000259" key="6">
    <source>
        <dbReference type="PROSITE" id="PS50893"/>
    </source>
</evidence>
<dbReference type="PROSITE" id="PS50893">
    <property type="entry name" value="ABC_TRANSPORTER_2"/>
    <property type="match status" value="2"/>
</dbReference>
<keyword evidence="4 7" id="KW-0067">ATP-binding</keyword>
<dbReference type="PROSITE" id="PS00211">
    <property type="entry name" value="ABC_TRANSPORTER_1"/>
    <property type="match status" value="2"/>
</dbReference>
<dbReference type="RefSeq" id="WP_230753795.1">
    <property type="nucleotide sequence ID" value="NZ_JAINWA010000001.1"/>
</dbReference>
<keyword evidence="2" id="KW-0813">Transport</keyword>
<evidence type="ECO:0000313" key="8">
    <source>
        <dbReference type="Proteomes" id="UP001198163"/>
    </source>
</evidence>
<evidence type="ECO:0000256" key="4">
    <source>
        <dbReference type="ARBA" id="ARBA00022840"/>
    </source>
</evidence>
<evidence type="ECO:0000256" key="3">
    <source>
        <dbReference type="ARBA" id="ARBA00022741"/>
    </source>
</evidence>
<dbReference type="CDD" id="cd03257">
    <property type="entry name" value="ABC_NikE_OppD_transporters"/>
    <property type="match status" value="2"/>
</dbReference>
<dbReference type="Pfam" id="PF00005">
    <property type="entry name" value="ABC_tran"/>
    <property type="match status" value="2"/>
</dbReference>
<dbReference type="Proteomes" id="UP001198163">
    <property type="component" value="Unassembled WGS sequence"/>
</dbReference>
<dbReference type="InterPro" id="IPR050319">
    <property type="entry name" value="ABC_transp_ATP-bind"/>
</dbReference>
<reference evidence="7" key="1">
    <citation type="submission" date="2021-08" db="EMBL/GenBank/DDBJ databases">
        <title>Comparative analyses of Brucepasteria parasyntrophica and Teretinema zuelzerae.</title>
        <authorList>
            <person name="Song Y."/>
            <person name="Brune A."/>
        </authorList>
    </citation>
    <scope>NUCLEOTIDE SEQUENCE</scope>
    <source>
        <strain evidence="7">DSM 1903</strain>
    </source>
</reference>
<feature type="compositionally biased region" description="Polar residues" evidence="5">
    <location>
        <begin position="326"/>
        <end position="339"/>
    </location>
</feature>
<gene>
    <name evidence="7" type="ORF">K7J14_04815</name>
</gene>
<dbReference type="FunFam" id="3.40.50.300:FF:000016">
    <property type="entry name" value="Oligopeptide ABC transporter ATP-binding component"/>
    <property type="match status" value="1"/>
</dbReference>
<organism evidence="7 8">
    <name type="scientific">Teretinema zuelzerae</name>
    <dbReference type="NCBI Taxonomy" id="156"/>
    <lineage>
        <taxon>Bacteria</taxon>
        <taxon>Pseudomonadati</taxon>
        <taxon>Spirochaetota</taxon>
        <taxon>Spirochaetia</taxon>
        <taxon>Spirochaetales</taxon>
        <taxon>Treponemataceae</taxon>
        <taxon>Teretinema</taxon>
    </lineage>
</organism>
<feature type="region of interest" description="Disordered" evidence="5">
    <location>
        <begin position="277"/>
        <end position="346"/>
    </location>
</feature>
<comment type="caution">
    <text evidence="7">The sequence shown here is derived from an EMBL/GenBank/DDBJ whole genome shotgun (WGS) entry which is preliminary data.</text>
</comment>
<dbReference type="GO" id="GO:0005524">
    <property type="term" value="F:ATP binding"/>
    <property type="evidence" value="ECO:0007669"/>
    <property type="project" value="UniProtKB-KW"/>
</dbReference>
<protein>
    <submittedName>
        <fullName evidence="7">Dipeptide ABC transporter ATP-binding protein</fullName>
    </submittedName>
</protein>
<dbReference type="Pfam" id="PF08352">
    <property type="entry name" value="oligo_HPY"/>
    <property type="match status" value="1"/>
</dbReference>
<evidence type="ECO:0000256" key="2">
    <source>
        <dbReference type="ARBA" id="ARBA00022448"/>
    </source>
</evidence>
<dbReference type="InterPro" id="IPR003439">
    <property type="entry name" value="ABC_transporter-like_ATP-bd"/>
</dbReference>
<evidence type="ECO:0000256" key="1">
    <source>
        <dbReference type="ARBA" id="ARBA00005417"/>
    </source>
</evidence>
<dbReference type="NCBIfam" id="NF007739">
    <property type="entry name" value="PRK10419.1"/>
    <property type="match status" value="2"/>
</dbReference>
<dbReference type="EMBL" id="JAINWA010000001">
    <property type="protein sequence ID" value="MCD1654020.1"/>
    <property type="molecule type" value="Genomic_DNA"/>
</dbReference>
<comment type="similarity">
    <text evidence="1">Belongs to the ABC transporter superfamily.</text>
</comment>
<dbReference type="SMART" id="SM00382">
    <property type="entry name" value="AAA"/>
    <property type="match status" value="2"/>
</dbReference>
<dbReference type="NCBIfam" id="NF008453">
    <property type="entry name" value="PRK11308.1"/>
    <property type="match status" value="2"/>
</dbReference>
<dbReference type="InterPro" id="IPR027417">
    <property type="entry name" value="P-loop_NTPase"/>
</dbReference>
<proteinExistence type="inferred from homology"/>
<dbReference type="InterPro" id="IPR003593">
    <property type="entry name" value="AAA+_ATPase"/>
</dbReference>
<dbReference type="PANTHER" id="PTHR43776:SF7">
    <property type="entry name" value="D,D-DIPEPTIDE TRANSPORT ATP-BINDING PROTEIN DDPF-RELATED"/>
    <property type="match status" value="1"/>
</dbReference>
<sequence>MTDSMQNGGIAVNAAAPLLEVSSLRIAFKSRDRIREVVYGVDFSISANETLALVGESGSGKTVSAQSILRLLPSASASYPGGKILFRGRDILSAGEDELRSLRGREIGMVFQEPMSSLNPLHTVEQQIGETLFLHRGLSRSQARPVTLQWLDRVGLAEPEKKFRSYPHQLSGGERQRVMIAMALANEPALLIADEPTTALDVTVQAQILDLLLQLQRELGMAMLFITHNLEIVSRVADRVAVMQDGLIVETGPVEKVFTSPEHPYTKRLLSADPEAAGIEGSPAVGDSAQSVGDGAQSVGNSAHLADGAQSHGAAETPDGAAPPTDGTQTPAGAQTTDGAKSVGGGAALAGESSGVPVLEGRGIKVWFPVQKGFLRRSAEWIKAVDGVDAVLYPGETLGIAGESGSGKTTLGKALLKLTASSGEIRLGGIRIDELEGAPLRLLRRRMQIIFQDPFGSLNPRMTVADIIAEGLEAHGMKDRTERDALVCETLREVGLDPEIRFRYPHEYSGGQRQRIAIARALVLKPEVIVLDEPTSSLDRTVQFQVIALLRDIQRKHGLSYIFISHDLKVLRALSHRLMIMKAGRVVEQGLSSEVFANPKDAYTRNLISTAFGLS</sequence>
<dbReference type="GO" id="GO:0055085">
    <property type="term" value="P:transmembrane transport"/>
    <property type="evidence" value="ECO:0007669"/>
    <property type="project" value="UniProtKB-ARBA"/>
</dbReference>
<dbReference type="AlphaFoldDB" id="A0AAE3EFQ4"/>
<keyword evidence="8" id="KW-1185">Reference proteome</keyword>